<reference evidence="2 3" key="1">
    <citation type="journal article" date="2013" name="Appl. Microbiol. Biotechnol.">
        <title>Glycerol assimilation and production of 1,3-propanediol by Citrobacter amalonaticus Y19.</title>
        <authorList>
            <person name="Ainala S.K."/>
            <person name="Ashok S."/>
            <person name="Ko Y."/>
            <person name="Park S."/>
        </authorList>
    </citation>
    <scope>NUCLEOTIDE SEQUENCE [LARGE SCALE GENOMIC DNA]</scope>
    <source>
        <strain evidence="2 3">Y19</strain>
    </source>
</reference>
<gene>
    <name evidence="2" type="ORF">F384_01325</name>
</gene>
<dbReference type="HOGENOM" id="CLU_089975_0_0_6"/>
<dbReference type="CDD" id="cd05013">
    <property type="entry name" value="SIS_RpiR"/>
    <property type="match status" value="1"/>
</dbReference>
<organism evidence="2 3">
    <name type="scientific">Citrobacter amalonaticus Y19</name>
    <dbReference type="NCBI Taxonomy" id="1261127"/>
    <lineage>
        <taxon>Bacteria</taxon>
        <taxon>Pseudomonadati</taxon>
        <taxon>Pseudomonadota</taxon>
        <taxon>Gammaproteobacteria</taxon>
        <taxon>Enterobacterales</taxon>
        <taxon>Enterobacteriaceae</taxon>
        <taxon>Citrobacter</taxon>
    </lineage>
</organism>
<dbReference type="KEGG" id="cama:F384_01325"/>
<dbReference type="InterPro" id="IPR046348">
    <property type="entry name" value="SIS_dom_sf"/>
</dbReference>
<dbReference type="Pfam" id="PF13580">
    <property type="entry name" value="SIS_2"/>
    <property type="match status" value="1"/>
</dbReference>
<proteinExistence type="predicted"/>
<name>A0A0F6TT46_CITAM</name>
<sequence length="234" mass="25240">MSPHQQQYYQHVLATLDQVFQTQSAAIEEAAALFAGCVKANGIIHGFGSGHSFAAAVELAGRAGGLVNTKAIDQFYGPTGWFDSLKGIGDIFSGLLDLRESDCFVIISNSGTKPLHVELARKVKEQGLKLMVITSNNGELTSARESIRDFADVVLDNACPAGDCTLSMNNGNIMTGPVSSLSAAFIINNVVIRCIEILLEQDIAPPVMRSINLPGGKEYNDSLMRQYKERVFTL</sequence>
<accession>A0A0F6TT46</accession>
<evidence type="ECO:0000313" key="3">
    <source>
        <dbReference type="Proteomes" id="UP000034085"/>
    </source>
</evidence>
<dbReference type="SUPFAM" id="SSF53697">
    <property type="entry name" value="SIS domain"/>
    <property type="match status" value="1"/>
</dbReference>
<evidence type="ECO:0000313" key="2">
    <source>
        <dbReference type="EMBL" id="AKE57879.1"/>
    </source>
</evidence>
<dbReference type="InterPro" id="IPR050099">
    <property type="entry name" value="SIS_GmhA/DiaA_subfam"/>
</dbReference>
<dbReference type="InterPro" id="IPR035472">
    <property type="entry name" value="RpiR-like_SIS"/>
</dbReference>
<dbReference type="PANTHER" id="PTHR30390">
    <property type="entry name" value="SEDOHEPTULOSE 7-PHOSPHATE ISOMERASE / DNAA INITIATOR-ASSOCIATING FACTOR FOR REPLICATION INITIATION"/>
    <property type="match status" value="1"/>
</dbReference>
<dbReference type="OrthoDB" id="9805185at2"/>
<dbReference type="AlphaFoldDB" id="A0A0F6TT46"/>
<dbReference type="PROSITE" id="PS51464">
    <property type="entry name" value="SIS"/>
    <property type="match status" value="1"/>
</dbReference>
<dbReference type="PANTHER" id="PTHR30390:SF7">
    <property type="entry name" value="PHOSPHOHEPTOSE ISOMERASE"/>
    <property type="match status" value="1"/>
</dbReference>
<dbReference type="GO" id="GO:0097367">
    <property type="term" value="F:carbohydrate derivative binding"/>
    <property type="evidence" value="ECO:0007669"/>
    <property type="project" value="InterPro"/>
</dbReference>
<dbReference type="PATRIC" id="fig|1261127.3.peg.268"/>
<dbReference type="NCBIfam" id="NF002805">
    <property type="entry name" value="PRK02947.1"/>
    <property type="match status" value="1"/>
</dbReference>
<dbReference type="Proteomes" id="UP000034085">
    <property type="component" value="Chromosome"/>
</dbReference>
<dbReference type="InterPro" id="IPR001347">
    <property type="entry name" value="SIS_dom"/>
</dbReference>
<dbReference type="GO" id="GO:1901135">
    <property type="term" value="P:carbohydrate derivative metabolic process"/>
    <property type="evidence" value="ECO:0007669"/>
    <property type="project" value="InterPro"/>
</dbReference>
<dbReference type="RefSeq" id="WP_046475988.1">
    <property type="nucleotide sequence ID" value="NZ_CP011132.1"/>
</dbReference>
<evidence type="ECO:0000259" key="1">
    <source>
        <dbReference type="PROSITE" id="PS51464"/>
    </source>
</evidence>
<feature type="domain" description="SIS" evidence="1">
    <location>
        <begin position="34"/>
        <end position="201"/>
    </location>
</feature>
<protein>
    <recommendedName>
        <fullName evidence="1">SIS domain-containing protein</fullName>
    </recommendedName>
</protein>
<dbReference type="EMBL" id="CP011132">
    <property type="protein sequence ID" value="AKE57879.1"/>
    <property type="molecule type" value="Genomic_DNA"/>
</dbReference>
<dbReference type="Gene3D" id="3.40.50.10490">
    <property type="entry name" value="Glucose-6-phosphate isomerase like protein, domain 1"/>
    <property type="match status" value="1"/>
</dbReference>